<feature type="transmembrane region" description="Helical" evidence="6">
    <location>
        <begin position="204"/>
        <end position="225"/>
    </location>
</feature>
<evidence type="ECO:0000256" key="5">
    <source>
        <dbReference type="ARBA" id="ARBA00023136"/>
    </source>
</evidence>
<reference evidence="8" key="1">
    <citation type="submission" date="2020-05" db="EMBL/GenBank/DDBJ databases">
        <authorList>
            <person name="Chiriac C."/>
            <person name="Salcher M."/>
            <person name="Ghai R."/>
            <person name="Kavagutti S V."/>
        </authorList>
    </citation>
    <scope>NUCLEOTIDE SEQUENCE</scope>
</reference>
<protein>
    <submittedName>
        <fullName evidence="8">Unannotated protein</fullName>
    </submittedName>
</protein>
<dbReference type="InterPro" id="IPR003834">
    <property type="entry name" value="Cyt_c_assmbl_TM_dom"/>
</dbReference>
<proteinExistence type="inferred from homology"/>
<comment type="similarity">
    <text evidence="2">Belongs to the DsbD family.</text>
</comment>
<dbReference type="EMBL" id="CAEZZJ010000003">
    <property type="protein sequence ID" value="CAB4748186.1"/>
    <property type="molecule type" value="Genomic_DNA"/>
</dbReference>
<evidence type="ECO:0000313" key="8">
    <source>
        <dbReference type="EMBL" id="CAB4748186.1"/>
    </source>
</evidence>
<keyword evidence="5 6" id="KW-0472">Membrane</keyword>
<dbReference type="Pfam" id="PF02683">
    <property type="entry name" value="DsbD_TM"/>
    <property type="match status" value="1"/>
</dbReference>
<keyword evidence="3 6" id="KW-0812">Transmembrane</keyword>
<feature type="domain" description="Cytochrome C biogenesis protein transmembrane" evidence="7">
    <location>
        <begin position="16"/>
        <end position="213"/>
    </location>
</feature>
<evidence type="ECO:0000259" key="7">
    <source>
        <dbReference type="Pfam" id="PF02683"/>
    </source>
</evidence>
<dbReference type="GO" id="GO:0017004">
    <property type="term" value="P:cytochrome complex assembly"/>
    <property type="evidence" value="ECO:0007669"/>
    <property type="project" value="InterPro"/>
</dbReference>
<dbReference type="InterPro" id="IPR051790">
    <property type="entry name" value="Cytochrome_c-biogenesis_DsbD"/>
</dbReference>
<dbReference type="GO" id="GO:0016020">
    <property type="term" value="C:membrane"/>
    <property type="evidence" value="ECO:0007669"/>
    <property type="project" value="UniProtKB-SubCell"/>
</dbReference>
<evidence type="ECO:0000256" key="6">
    <source>
        <dbReference type="SAM" id="Phobius"/>
    </source>
</evidence>
<feature type="transmembrane region" description="Helical" evidence="6">
    <location>
        <begin position="58"/>
        <end position="80"/>
    </location>
</feature>
<evidence type="ECO:0000256" key="2">
    <source>
        <dbReference type="ARBA" id="ARBA00006143"/>
    </source>
</evidence>
<feature type="transmembrane region" description="Helical" evidence="6">
    <location>
        <begin position="163"/>
        <end position="188"/>
    </location>
</feature>
<dbReference type="PANTHER" id="PTHR31272">
    <property type="entry name" value="CYTOCHROME C-TYPE BIOGENESIS PROTEIN HI_1454-RELATED"/>
    <property type="match status" value="1"/>
</dbReference>
<organism evidence="8">
    <name type="scientific">freshwater metagenome</name>
    <dbReference type="NCBI Taxonomy" id="449393"/>
    <lineage>
        <taxon>unclassified sequences</taxon>
        <taxon>metagenomes</taxon>
        <taxon>ecological metagenomes</taxon>
    </lineage>
</organism>
<evidence type="ECO:0000256" key="3">
    <source>
        <dbReference type="ARBA" id="ARBA00022692"/>
    </source>
</evidence>
<sequence>MFDFFVDVVFDGNLIVAAIVALIAGLISFASPCVLPLVPGYLSYAAGMVEVRSRGRAALGSTLFVLGFSSLFISYGALFGSLGAKISTNSRAVTILLGALTIAMGVIFLFNQKFYRSFKPIWKVRAGLAGAPILGFLFGIGWTPCIGPTLAAVQTLSFQESSALRGSILSFAYCLGLGIPFILVGIFFDKSKSLRKFISKRGNYLTIIGGIFLITIGVLQVSGAWAEIMNSIRSLISNFAPVV</sequence>
<feature type="transmembrane region" description="Helical" evidence="6">
    <location>
        <begin position="14"/>
        <end position="38"/>
    </location>
</feature>
<comment type="subcellular location">
    <subcellularLocation>
        <location evidence="1">Membrane</location>
        <topology evidence="1">Multi-pass membrane protein</topology>
    </subcellularLocation>
</comment>
<accession>A0A6J6TLW8</accession>
<gene>
    <name evidence="8" type="ORF">UFOPK2852_00087</name>
</gene>
<evidence type="ECO:0000256" key="4">
    <source>
        <dbReference type="ARBA" id="ARBA00022989"/>
    </source>
</evidence>
<keyword evidence="4 6" id="KW-1133">Transmembrane helix</keyword>
<feature type="transmembrane region" description="Helical" evidence="6">
    <location>
        <begin position="92"/>
        <end position="110"/>
    </location>
</feature>
<feature type="transmembrane region" description="Helical" evidence="6">
    <location>
        <begin position="122"/>
        <end position="143"/>
    </location>
</feature>
<dbReference type="AlphaFoldDB" id="A0A6J6TLW8"/>
<evidence type="ECO:0000256" key="1">
    <source>
        <dbReference type="ARBA" id="ARBA00004141"/>
    </source>
</evidence>
<name>A0A6J6TLW8_9ZZZZ</name>
<dbReference type="PANTHER" id="PTHR31272:SF4">
    <property type="entry name" value="CYTOCHROME C-TYPE BIOGENESIS PROTEIN HI_1454-RELATED"/>
    <property type="match status" value="1"/>
</dbReference>